<organism evidence="1 2">
    <name type="scientific">Batillaria attramentaria</name>
    <dbReference type="NCBI Taxonomy" id="370345"/>
    <lineage>
        <taxon>Eukaryota</taxon>
        <taxon>Metazoa</taxon>
        <taxon>Spiralia</taxon>
        <taxon>Lophotrochozoa</taxon>
        <taxon>Mollusca</taxon>
        <taxon>Gastropoda</taxon>
        <taxon>Caenogastropoda</taxon>
        <taxon>Sorbeoconcha</taxon>
        <taxon>Cerithioidea</taxon>
        <taxon>Batillariidae</taxon>
        <taxon>Batillaria</taxon>
    </lineage>
</organism>
<dbReference type="EMBL" id="JACVVK020000032">
    <property type="protein sequence ID" value="KAK7501292.1"/>
    <property type="molecule type" value="Genomic_DNA"/>
</dbReference>
<keyword evidence="2" id="KW-1185">Reference proteome</keyword>
<name>A0ABD0LPM4_9CAEN</name>
<evidence type="ECO:0000313" key="2">
    <source>
        <dbReference type="Proteomes" id="UP001519460"/>
    </source>
</evidence>
<accession>A0ABD0LPM4</accession>
<gene>
    <name evidence="1" type="ORF">BaRGS_00007417</name>
</gene>
<protein>
    <submittedName>
        <fullName evidence="1">Uncharacterized protein</fullName>
    </submittedName>
</protein>
<dbReference type="Proteomes" id="UP001519460">
    <property type="component" value="Unassembled WGS sequence"/>
</dbReference>
<comment type="caution">
    <text evidence="1">The sequence shown here is derived from an EMBL/GenBank/DDBJ whole genome shotgun (WGS) entry which is preliminary data.</text>
</comment>
<reference evidence="1 2" key="1">
    <citation type="journal article" date="2023" name="Sci. Data">
        <title>Genome assembly of the Korean intertidal mud-creeper Batillaria attramentaria.</title>
        <authorList>
            <person name="Patra A.K."/>
            <person name="Ho P.T."/>
            <person name="Jun S."/>
            <person name="Lee S.J."/>
            <person name="Kim Y."/>
            <person name="Won Y.J."/>
        </authorList>
    </citation>
    <scope>NUCLEOTIDE SEQUENCE [LARGE SCALE GENOMIC DNA]</scope>
    <source>
        <strain evidence="1">Wonlab-2016</strain>
    </source>
</reference>
<sequence length="123" mass="13163">MSPAVPTSDARTTLITENQPQLGVAVESDPCIEPSVARGVSLGGGQRRAQTAGMAECQLKLIDTRQSHEQTTRGRRFGASQDALPCCTRFLSSALSIVVSFATLLVSDVKVCLRFDTKNVLIL</sequence>
<evidence type="ECO:0000313" key="1">
    <source>
        <dbReference type="EMBL" id="KAK7501292.1"/>
    </source>
</evidence>
<proteinExistence type="predicted"/>
<dbReference type="AlphaFoldDB" id="A0ABD0LPM4"/>